<dbReference type="SMART" id="SM00327">
    <property type="entry name" value="VWA"/>
    <property type="match status" value="1"/>
</dbReference>
<feature type="domain" description="VWFA" evidence="1">
    <location>
        <begin position="29"/>
        <end position="252"/>
    </location>
</feature>
<evidence type="ECO:0000313" key="2">
    <source>
        <dbReference type="EMBL" id="QNS03923.1"/>
    </source>
</evidence>
<dbReference type="SUPFAM" id="SSF53300">
    <property type="entry name" value="vWA-like"/>
    <property type="match status" value="1"/>
</dbReference>
<protein>
    <recommendedName>
        <fullName evidence="1">VWFA domain-containing protein</fullName>
    </recommendedName>
</protein>
<dbReference type="RefSeq" id="WP_188336666.1">
    <property type="nucleotide sequence ID" value="NZ_CP061281.1"/>
</dbReference>
<evidence type="ECO:0000313" key="3">
    <source>
        <dbReference type="Proteomes" id="UP000516428"/>
    </source>
</evidence>
<organism evidence="2 3">
    <name type="scientific">Streptomyces xanthii</name>
    <dbReference type="NCBI Taxonomy" id="2768069"/>
    <lineage>
        <taxon>Bacteria</taxon>
        <taxon>Bacillati</taxon>
        <taxon>Actinomycetota</taxon>
        <taxon>Actinomycetes</taxon>
        <taxon>Kitasatosporales</taxon>
        <taxon>Streptomycetaceae</taxon>
        <taxon>Streptomyces</taxon>
    </lineage>
</organism>
<reference evidence="2 3" key="1">
    <citation type="submission" date="2020-09" db="EMBL/GenBank/DDBJ databases">
        <title>A novel species.</title>
        <authorList>
            <person name="Gao J."/>
        </authorList>
    </citation>
    <scope>NUCLEOTIDE SEQUENCE [LARGE SCALE GENOMIC DNA]</scope>
    <source>
        <strain evidence="2 3">CRXT-Y-14</strain>
    </source>
</reference>
<dbReference type="InterPro" id="IPR002035">
    <property type="entry name" value="VWF_A"/>
</dbReference>
<dbReference type="Proteomes" id="UP000516428">
    <property type="component" value="Chromosome"/>
</dbReference>
<dbReference type="PROSITE" id="PS50234">
    <property type="entry name" value="VWFA"/>
    <property type="match status" value="1"/>
</dbReference>
<keyword evidence="3" id="KW-1185">Reference proteome</keyword>
<sequence>MPPSSPSPDPAPLPAPYTDFEFDVAQRLPLLLCLDTSSSLGKSGAITALNEALAAWTQSLEDDLDLRGNVDVALITFGGSDGIAVWQGDTPLGPTAPQWPHTPFVPAHEFFPPRLTADGVTLMDRALRLSMEVVADYKAGLRAEGLTYYRPQICVVTDGYPSDEQGHFSYAYRALLPELRAAEQERRFRLFAVGVGERQSGAESVLAELAPDYHAWLDGFPFKELLSAMSHSARATAEGAGEAEFQEIFARLKRRRGGGQVPA</sequence>
<dbReference type="AlphaFoldDB" id="A0A7H1B5B8"/>
<dbReference type="InterPro" id="IPR036465">
    <property type="entry name" value="vWFA_dom_sf"/>
</dbReference>
<accession>A0A7H1B5B8</accession>
<gene>
    <name evidence="2" type="ORF">IAG42_09985</name>
</gene>
<evidence type="ECO:0000259" key="1">
    <source>
        <dbReference type="PROSITE" id="PS50234"/>
    </source>
</evidence>
<dbReference type="Gene3D" id="3.40.50.410">
    <property type="entry name" value="von Willebrand factor, type A domain"/>
    <property type="match status" value="1"/>
</dbReference>
<dbReference type="EMBL" id="CP061281">
    <property type="protein sequence ID" value="QNS03923.1"/>
    <property type="molecule type" value="Genomic_DNA"/>
</dbReference>
<proteinExistence type="predicted"/>
<name>A0A7H1B5B8_9ACTN</name>
<dbReference type="KEGG" id="sxn:IAG42_09985"/>